<proteinExistence type="predicted"/>
<sequence length="77" mass="8571">AKNLSSLSPLDSLGQWDRGNQRKISTGIQTRKQDLLGHNPITGICWRKLRSFVSGVPVDQWSTYGLDQGAHNKPRLA</sequence>
<dbReference type="EMBL" id="BGZK01011414">
    <property type="protein sequence ID" value="GBP06753.1"/>
    <property type="molecule type" value="Genomic_DNA"/>
</dbReference>
<reference evidence="1 2" key="1">
    <citation type="journal article" date="2019" name="Commun. Biol.">
        <title>The bagworm genome reveals a unique fibroin gene that provides high tensile strength.</title>
        <authorList>
            <person name="Kono N."/>
            <person name="Nakamura H."/>
            <person name="Ohtoshi R."/>
            <person name="Tomita M."/>
            <person name="Numata K."/>
            <person name="Arakawa K."/>
        </authorList>
    </citation>
    <scope>NUCLEOTIDE SEQUENCE [LARGE SCALE GENOMIC DNA]</scope>
</reference>
<name>A0A4C1SWY1_EUMVA</name>
<dbReference type="Proteomes" id="UP000299102">
    <property type="component" value="Unassembled WGS sequence"/>
</dbReference>
<evidence type="ECO:0000313" key="1">
    <source>
        <dbReference type="EMBL" id="GBP06753.1"/>
    </source>
</evidence>
<gene>
    <name evidence="1" type="ORF">EVAR_72436_1</name>
</gene>
<protein>
    <submittedName>
        <fullName evidence="1">Uncharacterized protein</fullName>
    </submittedName>
</protein>
<feature type="non-terminal residue" evidence="1">
    <location>
        <position position="1"/>
    </location>
</feature>
<comment type="caution">
    <text evidence="1">The sequence shown here is derived from an EMBL/GenBank/DDBJ whole genome shotgun (WGS) entry which is preliminary data.</text>
</comment>
<organism evidence="1 2">
    <name type="scientific">Eumeta variegata</name>
    <name type="common">Bagworm moth</name>
    <name type="synonym">Eumeta japonica</name>
    <dbReference type="NCBI Taxonomy" id="151549"/>
    <lineage>
        <taxon>Eukaryota</taxon>
        <taxon>Metazoa</taxon>
        <taxon>Ecdysozoa</taxon>
        <taxon>Arthropoda</taxon>
        <taxon>Hexapoda</taxon>
        <taxon>Insecta</taxon>
        <taxon>Pterygota</taxon>
        <taxon>Neoptera</taxon>
        <taxon>Endopterygota</taxon>
        <taxon>Lepidoptera</taxon>
        <taxon>Glossata</taxon>
        <taxon>Ditrysia</taxon>
        <taxon>Tineoidea</taxon>
        <taxon>Psychidae</taxon>
        <taxon>Oiketicinae</taxon>
        <taxon>Eumeta</taxon>
    </lineage>
</organism>
<dbReference type="AlphaFoldDB" id="A0A4C1SWY1"/>
<evidence type="ECO:0000313" key="2">
    <source>
        <dbReference type="Proteomes" id="UP000299102"/>
    </source>
</evidence>
<accession>A0A4C1SWY1</accession>
<keyword evidence="2" id="KW-1185">Reference proteome</keyword>